<gene>
    <name evidence="2" type="ORF">ABC974_26180</name>
</gene>
<reference evidence="2 3" key="1">
    <citation type="submission" date="2024-05" db="EMBL/GenBank/DDBJ databases">
        <authorList>
            <person name="Liu Q."/>
            <person name="Xin Y.-H."/>
        </authorList>
    </citation>
    <scope>NUCLEOTIDE SEQUENCE [LARGE SCALE GENOMIC DNA]</scope>
    <source>
        <strain evidence="2 3">CGMCC 1.10181</strain>
    </source>
</reference>
<dbReference type="CDD" id="cd05154">
    <property type="entry name" value="ACAD10_11_N-like"/>
    <property type="match status" value="1"/>
</dbReference>
<comment type="caution">
    <text evidence="2">The sequence shown here is derived from an EMBL/GenBank/DDBJ whole genome shotgun (WGS) entry which is preliminary data.</text>
</comment>
<evidence type="ECO:0000313" key="3">
    <source>
        <dbReference type="Proteomes" id="UP001419910"/>
    </source>
</evidence>
<proteinExistence type="predicted"/>
<dbReference type="InterPro" id="IPR002575">
    <property type="entry name" value="Aminoglycoside_PTrfase"/>
</dbReference>
<dbReference type="EMBL" id="JBDIME010000039">
    <property type="protein sequence ID" value="MEN2793141.1"/>
    <property type="molecule type" value="Genomic_DNA"/>
</dbReference>
<keyword evidence="3" id="KW-1185">Reference proteome</keyword>
<dbReference type="SUPFAM" id="SSF56112">
    <property type="entry name" value="Protein kinase-like (PK-like)"/>
    <property type="match status" value="1"/>
</dbReference>
<dbReference type="Proteomes" id="UP001419910">
    <property type="component" value="Unassembled WGS sequence"/>
</dbReference>
<name>A0ABU9YBR2_9SPHN</name>
<dbReference type="PANTHER" id="PTHR21310">
    <property type="entry name" value="AMINOGLYCOSIDE PHOSPHOTRANSFERASE-RELATED-RELATED"/>
    <property type="match status" value="1"/>
</dbReference>
<evidence type="ECO:0000313" key="2">
    <source>
        <dbReference type="EMBL" id="MEN2793141.1"/>
    </source>
</evidence>
<evidence type="ECO:0000259" key="1">
    <source>
        <dbReference type="Pfam" id="PF01636"/>
    </source>
</evidence>
<accession>A0ABU9YBR2</accession>
<dbReference type="Gene3D" id="3.90.1200.10">
    <property type="match status" value="1"/>
</dbReference>
<dbReference type="InterPro" id="IPR051678">
    <property type="entry name" value="AGP_Transferase"/>
</dbReference>
<dbReference type="InterPro" id="IPR041726">
    <property type="entry name" value="ACAD10_11_N"/>
</dbReference>
<dbReference type="Pfam" id="PF01636">
    <property type="entry name" value="APH"/>
    <property type="match status" value="1"/>
</dbReference>
<organism evidence="2 3">
    <name type="scientific">Sphingomonas oligophenolica</name>
    <dbReference type="NCBI Taxonomy" id="301154"/>
    <lineage>
        <taxon>Bacteria</taxon>
        <taxon>Pseudomonadati</taxon>
        <taxon>Pseudomonadota</taxon>
        <taxon>Alphaproteobacteria</taxon>
        <taxon>Sphingomonadales</taxon>
        <taxon>Sphingomonadaceae</taxon>
        <taxon>Sphingomonas</taxon>
    </lineage>
</organism>
<protein>
    <submittedName>
        <fullName evidence="2">Phosphotransferase family protein</fullName>
    </submittedName>
</protein>
<dbReference type="RefSeq" id="WP_343890308.1">
    <property type="nucleotide sequence ID" value="NZ_BAAAEH010000031.1"/>
</dbReference>
<sequence>MALGGSTSDVDVRTVSGGASNLTYRVCRGDRSYAMRVPTAHRNDSTADTLRREMTLLEALGGSVIPHARLVAKDADGEVLGAPFIMTEWIDGFSPRAPLPMGFRGSDSARALATNLVDALAAIGNEDYQALGLGAFGKPAGFLERQVDRWLSQLERARSRPLDGIDDLCSALRCSRPQTQRTALIHGDYQFVNVMFSLQAPPRLAAVIDWETATIGDPLLDLGWMLAGWQERGEPPTHASYMDWADMPSRAAMAERYSMATGLDVSDINYYVALALLKLVAIMEGWYFQYLNGHSKAAGHAVMETMVPDMIRRALVFAAAR</sequence>
<dbReference type="PANTHER" id="PTHR21310:SF40">
    <property type="entry name" value="AMINOGLYCOSIDE PHOSPHOTRANSFERASE DOMAIN-CONTAINING PROTEIN-RELATED"/>
    <property type="match status" value="1"/>
</dbReference>
<dbReference type="Gene3D" id="3.30.200.20">
    <property type="entry name" value="Phosphorylase Kinase, domain 1"/>
    <property type="match status" value="1"/>
</dbReference>
<dbReference type="InterPro" id="IPR011009">
    <property type="entry name" value="Kinase-like_dom_sf"/>
</dbReference>
<feature type="domain" description="Aminoglycoside phosphotransferase" evidence="1">
    <location>
        <begin position="11"/>
        <end position="253"/>
    </location>
</feature>